<evidence type="ECO:0000313" key="2">
    <source>
        <dbReference type="Proteomes" id="UP000184038"/>
    </source>
</evidence>
<protein>
    <submittedName>
        <fullName evidence="1">Uncharacterized protein</fullName>
    </submittedName>
</protein>
<dbReference type="STRING" id="1120996.SAMN02746066_04179"/>
<gene>
    <name evidence="1" type="ORF">SAMN02746066_04179</name>
</gene>
<name>A0A1M7N2B2_9FIRM</name>
<dbReference type="OrthoDB" id="2018218at2"/>
<proteinExistence type="predicted"/>
<dbReference type="EMBL" id="FRCP01000024">
    <property type="protein sequence ID" value="SHM97586.1"/>
    <property type="molecule type" value="Genomic_DNA"/>
</dbReference>
<sequence length="372" mass="42868">MILSKSIDFLLENAGDVIKYRLHKEILKDLNKVEEENLLEKVFQTPYYKLVESYVKPNGYIGSGMHSWSNWRGMVLHETPLQDGEAAARLLSNYAIPKNKQIIINFIAALRNDEILKEEFSYISPEIARFRDRYLGINSGYSISLLNYTCQALLGYGDDDEVRAFTETSYNAFESVLHISALSDITKTRANSGKKYNYPYIEQDMYFPCQYHLETLAHTTTWRNDKHIETIANAINHLCEIMEDDNLLHVKIGNKYYAPCWAYVRPFKVFTNEVATEVALRKTLTHLAMVGGDKIDVVCQSADVVKTALEKDGVLRVKFDTPYHKKCFKQNMSIPSPYSEISLETSHKSDIQIWCDLTFWAVQFLHILNRGL</sequence>
<accession>A0A1M7N2B2</accession>
<organism evidence="1 2">
    <name type="scientific">Anaerosporobacter mobilis DSM 15930</name>
    <dbReference type="NCBI Taxonomy" id="1120996"/>
    <lineage>
        <taxon>Bacteria</taxon>
        <taxon>Bacillati</taxon>
        <taxon>Bacillota</taxon>
        <taxon>Clostridia</taxon>
        <taxon>Lachnospirales</taxon>
        <taxon>Lachnospiraceae</taxon>
        <taxon>Anaerosporobacter</taxon>
    </lineage>
</organism>
<dbReference type="RefSeq" id="WP_073291003.1">
    <property type="nucleotide sequence ID" value="NZ_FRCP01000024.1"/>
</dbReference>
<reference evidence="1 2" key="1">
    <citation type="submission" date="2016-11" db="EMBL/GenBank/DDBJ databases">
        <authorList>
            <person name="Jaros S."/>
            <person name="Januszkiewicz K."/>
            <person name="Wedrychowicz H."/>
        </authorList>
    </citation>
    <scope>NUCLEOTIDE SEQUENCE [LARGE SCALE GENOMIC DNA]</scope>
    <source>
        <strain evidence="1 2">DSM 15930</strain>
    </source>
</reference>
<evidence type="ECO:0000313" key="1">
    <source>
        <dbReference type="EMBL" id="SHM97586.1"/>
    </source>
</evidence>
<dbReference type="Proteomes" id="UP000184038">
    <property type="component" value="Unassembled WGS sequence"/>
</dbReference>
<keyword evidence="2" id="KW-1185">Reference proteome</keyword>
<dbReference type="AlphaFoldDB" id="A0A1M7N2B2"/>